<evidence type="ECO:0000256" key="1">
    <source>
        <dbReference type="SAM" id="Phobius"/>
    </source>
</evidence>
<name>A0A8K0VX00_9PLEO</name>
<dbReference type="PANTHER" id="PTHR42083">
    <property type="entry name" value="MARVEL DOMAIN-CONTAINING PROTEIN"/>
    <property type="match status" value="1"/>
</dbReference>
<sequence>MQSTNVANGQTGTPLPVEYPRPDMPPPPYFKTHFITPSSFKAAINTKLDKPLVSLFRLSVRLLQFAFTLASGVSYAVELSKSEISERSAFIYAQVLFGFTLVNLVTDSITVRHYRFTWMVEWTLAILWFVCFAIFYQAYLEGMVEPEYRGTNLGRMTRAVWCDLVNALLWSGSAVFSSVMCCTGVKASIKNKWRRRKQEKEDSTMMHKIGQMESGVIGARSN</sequence>
<comment type="caution">
    <text evidence="2">The sequence shown here is derived from an EMBL/GenBank/DDBJ whole genome shotgun (WGS) entry which is preliminary data.</text>
</comment>
<reference evidence="2" key="1">
    <citation type="journal article" date="2021" name="Nat. Commun.">
        <title>Genetic determinants of endophytism in the Arabidopsis root mycobiome.</title>
        <authorList>
            <person name="Mesny F."/>
            <person name="Miyauchi S."/>
            <person name="Thiergart T."/>
            <person name="Pickel B."/>
            <person name="Atanasova L."/>
            <person name="Karlsson M."/>
            <person name="Huettel B."/>
            <person name="Barry K.W."/>
            <person name="Haridas S."/>
            <person name="Chen C."/>
            <person name="Bauer D."/>
            <person name="Andreopoulos W."/>
            <person name="Pangilinan J."/>
            <person name="LaButti K."/>
            <person name="Riley R."/>
            <person name="Lipzen A."/>
            <person name="Clum A."/>
            <person name="Drula E."/>
            <person name="Henrissat B."/>
            <person name="Kohler A."/>
            <person name="Grigoriev I.V."/>
            <person name="Martin F.M."/>
            <person name="Hacquard S."/>
        </authorList>
    </citation>
    <scope>NUCLEOTIDE SEQUENCE</scope>
    <source>
        <strain evidence="2">MPI-SDFR-AT-0120</strain>
    </source>
</reference>
<feature type="transmembrane region" description="Helical" evidence="1">
    <location>
        <begin position="167"/>
        <end position="189"/>
    </location>
</feature>
<feature type="transmembrane region" description="Helical" evidence="1">
    <location>
        <begin position="89"/>
        <end position="106"/>
    </location>
</feature>
<dbReference type="PANTHER" id="PTHR42083:SF1">
    <property type="entry name" value="MARVEL DOMAIN-CONTAINING PROTEIN"/>
    <property type="match status" value="1"/>
</dbReference>
<dbReference type="OrthoDB" id="5363290at2759"/>
<proteinExistence type="predicted"/>
<feature type="transmembrane region" description="Helical" evidence="1">
    <location>
        <begin position="118"/>
        <end position="139"/>
    </location>
</feature>
<keyword evidence="1" id="KW-0812">Transmembrane</keyword>
<accession>A0A8K0VX00</accession>
<protein>
    <recommendedName>
        <fullName evidence="4">MARVEL domain-containing protein</fullName>
    </recommendedName>
</protein>
<evidence type="ECO:0000313" key="2">
    <source>
        <dbReference type="EMBL" id="KAH7083585.1"/>
    </source>
</evidence>
<keyword evidence="1" id="KW-1133">Transmembrane helix</keyword>
<dbReference type="Proteomes" id="UP000813461">
    <property type="component" value="Unassembled WGS sequence"/>
</dbReference>
<dbReference type="AlphaFoldDB" id="A0A8K0VX00"/>
<organism evidence="2 3">
    <name type="scientific">Paraphoma chrysanthemicola</name>
    <dbReference type="NCBI Taxonomy" id="798071"/>
    <lineage>
        <taxon>Eukaryota</taxon>
        <taxon>Fungi</taxon>
        <taxon>Dikarya</taxon>
        <taxon>Ascomycota</taxon>
        <taxon>Pezizomycotina</taxon>
        <taxon>Dothideomycetes</taxon>
        <taxon>Pleosporomycetidae</taxon>
        <taxon>Pleosporales</taxon>
        <taxon>Pleosporineae</taxon>
        <taxon>Phaeosphaeriaceae</taxon>
        <taxon>Paraphoma</taxon>
    </lineage>
</organism>
<feature type="transmembrane region" description="Helical" evidence="1">
    <location>
        <begin position="58"/>
        <end position="77"/>
    </location>
</feature>
<gene>
    <name evidence="2" type="ORF">FB567DRAFT_87903</name>
</gene>
<evidence type="ECO:0008006" key="4">
    <source>
        <dbReference type="Google" id="ProtNLM"/>
    </source>
</evidence>
<keyword evidence="3" id="KW-1185">Reference proteome</keyword>
<keyword evidence="1" id="KW-0472">Membrane</keyword>
<evidence type="ECO:0000313" key="3">
    <source>
        <dbReference type="Proteomes" id="UP000813461"/>
    </source>
</evidence>
<dbReference type="EMBL" id="JAGMVJ010000013">
    <property type="protein sequence ID" value="KAH7083585.1"/>
    <property type="molecule type" value="Genomic_DNA"/>
</dbReference>